<dbReference type="PROSITE" id="PS51904">
    <property type="entry name" value="GLYCOSYL_HYDROL_F25_2"/>
    <property type="match status" value="1"/>
</dbReference>
<dbReference type="Proteomes" id="UP000293589">
    <property type="component" value="Chromosome"/>
</dbReference>
<dbReference type="InterPro" id="IPR017853">
    <property type="entry name" value="GH"/>
</dbReference>
<evidence type="ECO:0000313" key="4">
    <source>
        <dbReference type="EMBL" id="QAY32243.1"/>
    </source>
</evidence>
<protein>
    <submittedName>
        <fullName evidence="4">1,4-beta-N-acetylmuramidase</fullName>
    </submittedName>
</protein>
<gene>
    <name evidence="4" type="ORF">ESN35_01400</name>
</gene>
<evidence type="ECO:0000256" key="3">
    <source>
        <dbReference type="SAM" id="SignalP"/>
    </source>
</evidence>
<feature type="compositionally biased region" description="Polar residues" evidence="2">
    <location>
        <begin position="54"/>
        <end position="67"/>
    </location>
</feature>
<sequence>MVAPRFAKLFAVAASAAFVCSTVGVPAYALTDTNLDEGTTGTSTGVSATPVSTDESPSLQSQPSADQAESMPDNPTKDLPQTVSEAVPDDATVVSEELAVTDAGEVMDLETGDTVTDPQLVGTVDKPADPLAKTDGESFIPVEVAEVKEAMGDAAAEAEPDDAADTEDDGDVAETQRDAADDGAAGAMVRPAALQNNSYGAYWGTYNGTPAFFEADGTLFVQQAKGVIDVSEWQGQIDWQKAKNDGVEGAIIRISYGWGNGFDKQALRNISECKRLGIPFGIYSYSYAYDSTTAAYEGDDMVNLLRQAGVQPGDLSYPVFYDLEKWTWTGHTPPASPSVYDGIVNAWYAKLQAAGYTNLSVYSYTNYLDTALNSANIRNKTRWVASYGTRTNFPYAANDRGWQYTSQGSVAGIQGSVDLNAFGNKESSTTINLLWQIREDDIAVGAAVSSSSSNVEYKWMSYNVNTQEWKTIADWTGSNWDNARLVAHFG</sequence>
<dbReference type="Gene3D" id="3.20.20.80">
    <property type="entry name" value="Glycosidases"/>
    <property type="match status" value="1"/>
</dbReference>
<feature type="region of interest" description="Disordered" evidence="2">
    <location>
        <begin position="152"/>
        <end position="184"/>
    </location>
</feature>
<feature type="region of interest" description="Disordered" evidence="2">
    <location>
        <begin position="115"/>
        <end position="134"/>
    </location>
</feature>
<dbReference type="RefSeq" id="WP_129236781.1">
    <property type="nucleotide sequence ID" value="NZ_CP035464.1"/>
</dbReference>
<dbReference type="GO" id="GO:0016052">
    <property type="term" value="P:carbohydrate catabolic process"/>
    <property type="evidence" value="ECO:0007669"/>
    <property type="project" value="TreeGrafter"/>
</dbReference>
<dbReference type="InterPro" id="IPR002053">
    <property type="entry name" value="Glyco_hydro_25"/>
</dbReference>
<evidence type="ECO:0000256" key="2">
    <source>
        <dbReference type="SAM" id="MobiDB-lite"/>
    </source>
</evidence>
<dbReference type="GO" id="GO:0009253">
    <property type="term" value="P:peptidoglycan catabolic process"/>
    <property type="evidence" value="ECO:0007669"/>
    <property type="project" value="InterPro"/>
</dbReference>
<comment type="similarity">
    <text evidence="1">Belongs to the glycosyl hydrolase 25 family.</text>
</comment>
<dbReference type="GO" id="GO:0003796">
    <property type="term" value="F:lysozyme activity"/>
    <property type="evidence" value="ECO:0007669"/>
    <property type="project" value="InterPro"/>
</dbReference>
<dbReference type="KEGG" id="bgx:ESN35_01400"/>
<reference evidence="4 5" key="1">
    <citation type="submission" date="2019-01" db="EMBL/GenBank/DDBJ databases">
        <title>Complete genome sequence of Bifidobacterium gallinarum CACC 514.</title>
        <authorList>
            <person name="Jung M."/>
        </authorList>
    </citation>
    <scope>NUCLEOTIDE SEQUENCE [LARGE SCALE GENOMIC DNA]</scope>
    <source>
        <strain evidence="4 5">CACC 514</strain>
    </source>
</reference>
<dbReference type="EMBL" id="CP035464">
    <property type="protein sequence ID" value="QAY32243.1"/>
    <property type="molecule type" value="Genomic_DNA"/>
</dbReference>
<feature type="compositionally biased region" description="Low complexity" evidence="2">
    <location>
        <begin position="38"/>
        <end position="53"/>
    </location>
</feature>
<dbReference type="SUPFAM" id="SSF51445">
    <property type="entry name" value="(Trans)glycosidases"/>
    <property type="match status" value="1"/>
</dbReference>
<feature type="compositionally biased region" description="Acidic residues" evidence="2">
    <location>
        <begin position="156"/>
        <end position="172"/>
    </location>
</feature>
<organism evidence="4 5">
    <name type="scientific">Bifidobacterium pullorum subsp. gallinarum</name>
    <dbReference type="NCBI Taxonomy" id="78344"/>
    <lineage>
        <taxon>Bacteria</taxon>
        <taxon>Bacillati</taxon>
        <taxon>Actinomycetota</taxon>
        <taxon>Actinomycetes</taxon>
        <taxon>Bifidobacteriales</taxon>
        <taxon>Bifidobacteriaceae</taxon>
        <taxon>Bifidobacterium</taxon>
    </lineage>
</organism>
<feature type="region of interest" description="Disordered" evidence="2">
    <location>
        <begin position="33"/>
        <end position="90"/>
    </location>
</feature>
<keyword evidence="3" id="KW-0732">Signal</keyword>
<accession>A0A4P6DQP2</accession>
<evidence type="ECO:0000256" key="1">
    <source>
        <dbReference type="ARBA" id="ARBA00010646"/>
    </source>
</evidence>
<evidence type="ECO:0000313" key="5">
    <source>
        <dbReference type="Proteomes" id="UP000293589"/>
    </source>
</evidence>
<dbReference type="Pfam" id="PF01183">
    <property type="entry name" value="Glyco_hydro_25"/>
    <property type="match status" value="1"/>
</dbReference>
<feature type="signal peptide" evidence="3">
    <location>
        <begin position="1"/>
        <end position="29"/>
    </location>
</feature>
<name>A0A4P6DQP2_9BIFI</name>
<dbReference type="AlphaFoldDB" id="A0A4P6DQP2"/>
<dbReference type="CDD" id="cd06414">
    <property type="entry name" value="GH25_LytC-like"/>
    <property type="match status" value="1"/>
</dbReference>
<dbReference type="GO" id="GO:0016998">
    <property type="term" value="P:cell wall macromolecule catabolic process"/>
    <property type="evidence" value="ECO:0007669"/>
    <property type="project" value="InterPro"/>
</dbReference>
<proteinExistence type="inferred from homology"/>
<feature type="chain" id="PRO_5021003593" evidence="3">
    <location>
        <begin position="30"/>
        <end position="490"/>
    </location>
</feature>
<dbReference type="PANTHER" id="PTHR34135:SF2">
    <property type="entry name" value="LYSOZYME"/>
    <property type="match status" value="1"/>
</dbReference>
<dbReference type="PANTHER" id="PTHR34135">
    <property type="entry name" value="LYSOZYME"/>
    <property type="match status" value="1"/>
</dbReference>